<reference evidence="1 2" key="1">
    <citation type="submission" date="2019-03" db="EMBL/GenBank/DDBJ databases">
        <title>Deep-cultivation of Planctomycetes and their phenomic and genomic characterization uncovers novel biology.</title>
        <authorList>
            <person name="Wiegand S."/>
            <person name="Jogler M."/>
            <person name="Boedeker C."/>
            <person name="Pinto D."/>
            <person name="Vollmers J."/>
            <person name="Rivas-Marin E."/>
            <person name="Kohn T."/>
            <person name="Peeters S.H."/>
            <person name="Heuer A."/>
            <person name="Rast P."/>
            <person name="Oberbeckmann S."/>
            <person name="Bunk B."/>
            <person name="Jeske O."/>
            <person name="Meyerdierks A."/>
            <person name="Storesund J.E."/>
            <person name="Kallscheuer N."/>
            <person name="Luecker S."/>
            <person name="Lage O.M."/>
            <person name="Pohl T."/>
            <person name="Merkel B.J."/>
            <person name="Hornburger P."/>
            <person name="Mueller R.-W."/>
            <person name="Bruemmer F."/>
            <person name="Labrenz M."/>
            <person name="Spormann A.M."/>
            <person name="Op den Camp H."/>
            <person name="Overmann J."/>
            <person name="Amann R."/>
            <person name="Jetten M.S.M."/>
            <person name="Mascher T."/>
            <person name="Medema M.H."/>
            <person name="Devos D.P."/>
            <person name="Kaster A.-K."/>
            <person name="Ovreas L."/>
            <person name="Rohde M."/>
            <person name="Galperin M.Y."/>
            <person name="Jogler C."/>
        </authorList>
    </citation>
    <scope>NUCLEOTIDE SEQUENCE [LARGE SCALE GENOMIC DNA]</scope>
    <source>
        <strain evidence="1 2">Enr10</strain>
    </source>
</reference>
<evidence type="ECO:0000313" key="2">
    <source>
        <dbReference type="Proteomes" id="UP000315647"/>
    </source>
</evidence>
<protein>
    <submittedName>
        <fullName evidence="1">Uncharacterized protein</fullName>
    </submittedName>
</protein>
<dbReference type="RefSeq" id="WP_145449619.1">
    <property type="nucleotide sequence ID" value="NZ_CP037421.1"/>
</dbReference>
<dbReference type="AlphaFoldDB" id="A0A517Q6V6"/>
<evidence type="ECO:0000313" key="1">
    <source>
        <dbReference type="EMBL" id="QDT27336.1"/>
    </source>
</evidence>
<keyword evidence="2" id="KW-1185">Reference proteome</keyword>
<name>A0A517Q6V6_9PLAN</name>
<proteinExistence type="predicted"/>
<dbReference type="Proteomes" id="UP000315647">
    <property type="component" value="Chromosome"/>
</dbReference>
<organism evidence="1 2">
    <name type="scientific">Gimesia panareensis</name>
    <dbReference type="NCBI Taxonomy" id="2527978"/>
    <lineage>
        <taxon>Bacteria</taxon>
        <taxon>Pseudomonadati</taxon>
        <taxon>Planctomycetota</taxon>
        <taxon>Planctomycetia</taxon>
        <taxon>Planctomycetales</taxon>
        <taxon>Planctomycetaceae</taxon>
        <taxon>Gimesia</taxon>
    </lineage>
</organism>
<gene>
    <name evidence="1" type="ORF">Enr10x_26530</name>
</gene>
<sequence>MGPLPGERDFDPHEGDLDAQVAWRNFGGLTLGEAYEKFQENPFVYQEDFMWMGGKAFAYYFPVLERYVLVTPVWSEAAGSEWCQVYGLGAAIQVQFAENCLPEVRQLVPRVLPLIAQVKESFDAYVASGHPYYSDPEMQQHVIREWNELEDHLQQFGET</sequence>
<accession>A0A517Q6V6</accession>
<dbReference type="EMBL" id="CP037421">
    <property type="protein sequence ID" value="QDT27336.1"/>
    <property type="molecule type" value="Genomic_DNA"/>
</dbReference>